<dbReference type="Ensembl" id="ENSMZET00005038743.1">
    <property type="protein sequence ID" value="ENSMZEP00005037437.1"/>
    <property type="gene ID" value="ENSMZEG00005027914.1"/>
</dbReference>
<keyword evidence="2" id="KW-1185">Reference proteome</keyword>
<evidence type="ECO:0000313" key="1">
    <source>
        <dbReference type="Ensembl" id="ENSMZEP00005037437.1"/>
    </source>
</evidence>
<protein>
    <submittedName>
        <fullName evidence="1">Uncharacterized protein</fullName>
    </submittedName>
</protein>
<dbReference type="Proteomes" id="UP000265160">
    <property type="component" value="LG3"/>
</dbReference>
<name>A0A3P9DT61_9CICH</name>
<reference evidence="1 2" key="1">
    <citation type="journal article" date="2014" name="Nature">
        <title>The genomic substrate for adaptive radiation in African cichlid fish.</title>
        <authorList>
            <person name="Brawand D."/>
            <person name="Wagner C.E."/>
            <person name="Li Y.I."/>
            <person name="Malinsky M."/>
            <person name="Keller I."/>
            <person name="Fan S."/>
            <person name="Simakov O."/>
            <person name="Ng A.Y."/>
            <person name="Lim Z.W."/>
            <person name="Bezault E."/>
            <person name="Turner-Maier J."/>
            <person name="Johnson J."/>
            <person name="Alcazar R."/>
            <person name="Noh H.J."/>
            <person name="Russell P."/>
            <person name="Aken B."/>
            <person name="Alfoldi J."/>
            <person name="Amemiya C."/>
            <person name="Azzouzi N."/>
            <person name="Baroiller J.F."/>
            <person name="Barloy-Hubler F."/>
            <person name="Berlin A."/>
            <person name="Bloomquist R."/>
            <person name="Carleton K.L."/>
            <person name="Conte M.A."/>
            <person name="D'Cotta H."/>
            <person name="Eshel O."/>
            <person name="Gaffney L."/>
            <person name="Galibert F."/>
            <person name="Gante H.F."/>
            <person name="Gnerre S."/>
            <person name="Greuter L."/>
            <person name="Guyon R."/>
            <person name="Haddad N.S."/>
            <person name="Haerty W."/>
            <person name="Harris R.M."/>
            <person name="Hofmann H.A."/>
            <person name="Hourlier T."/>
            <person name="Hulata G."/>
            <person name="Jaffe D.B."/>
            <person name="Lara M."/>
            <person name="Lee A.P."/>
            <person name="MacCallum I."/>
            <person name="Mwaiko S."/>
            <person name="Nikaido M."/>
            <person name="Nishihara H."/>
            <person name="Ozouf-Costaz C."/>
            <person name="Penman D.J."/>
            <person name="Przybylski D."/>
            <person name="Rakotomanga M."/>
            <person name="Renn S.C.P."/>
            <person name="Ribeiro F.J."/>
            <person name="Ron M."/>
            <person name="Salzburger W."/>
            <person name="Sanchez-Pulido L."/>
            <person name="Santos M.E."/>
            <person name="Searle S."/>
            <person name="Sharpe T."/>
            <person name="Swofford R."/>
            <person name="Tan F.J."/>
            <person name="Williams L."/>
            <person name="Young S."/>
            <person name="Yin S."/>
            <person name="Okada N."/>
            <person name="Kocher T.D."/>
            <person name="Miska E.A."/>
            <person name="Lander E.S."/>
            <person name="Venkatesh B."/>
            <person name="Fernald R.D."/>
            <person name="Meyer A."/>
            <person name="Ponting C.P."/>
            <person name="Streelman J.T."/>
            <person name="Lindblad-Toh K."/>
            <person name="Seehausen O."/>
            <person name="Di Palma F."/>
        </authorList>
    </citation>
    <scope>NUCLEOTIDE SEQUENCE</scope>
</reference>
<dbReference type="GeneTree" id="ENSGT00940000177560"/>
<reference evidence="1" key="3">
    <citation type="submission" date="2025-09" db="UniProtKB">
        <authorList>
            <consortium name="Ensembl"/>
        </authorList>
    </citation>
    <scope>IDENTIFICATION</scope>
</reference>
<reference evidence="1" key="2">
    <citation type="submission" date="2025-08" db="UniProtKB">
        <authorList>
            <consortium name="Ensembl"/>
        </authorList>
    </citation>
    <scope>IDENTIFICATION</scope>
</reference>
<organism evidence="1 2">
    <name type="scientific">Maylandia zebra</name>
    <name type="common">zebra mbuna</name>
    <dbReference type="NCBI Taxonomy" id="106582"/>
    <lineage>
        <taxon>Eukaryota</taxon>
        <taxon>Metazoa</taxon>
        <taxon>Chordata</taxon>
        <taxon>Craniata</taxon>
        <taxon>Vertebrata</taxon>
        <taxon>Euteleostomi</taxon>
        <taxon>Actinopterygii</taxon>
        <taxon>Neopterygii</taxon>
        <taxon>Teleostei</taxon>
        <taxon>Neoteleostei</taxon>
        <taxon>Acanthomorphata</taxon>
        <taxon>Ovalentaria</taxon>
        <taxon>Cichlomorphae</taxon>
        <taxon>Cichliformes</taxon>
        <taxon>Cichlidae</taxon>
        <taxon>African cichlids</taxon>
        <taxon>Pseudocrenilabrinae</taxon>
        <taxon>Haplochromini</taxon>
        <taxon>Maylandia</taxon>
        <taxon>Maylandia zebra complex</taxon>
    </lineage>
</organism>
<proteinExistence type="predicted"/>
<evidence type="ECO:0000313" key="2">
    <source>
        <dbReference type="Proteomes" id="UP000265160"/>
    </source>
</evidence>
<dbReference type="AlphaFoldDB" id="A0A3P9DT61"/>
<accession>A0A3P9DT61</accession>
<sequence length="119" mass="14487">MCVFRQWLWVKAFSQMVHWYGLSPLWVLMWTLRCSWREHAFPQIAHTNLLRLKKRPHSEQPSPLDTKKGRSLAMWIFSWDFRMPESLKLNLWRVKDRRSQTDFPQILQTYLSLLVCVLL</sequence>